<dbReference type="InterPro" id="IPR007049">
    <property type="entry name" value="Carb-sel_porin_OprB"/>
</dbReference>
<keyword evidence="2" id="KW-0732">Signal</keyword>
<proteinExistence type="inferred from homology"/>
<dbReference type="GO" id="GO:0008643">
    <property type="term" value="P:carbohydrate transport"/>
    <property type="evidence" value="ECO:0007669"/>
    <property type="project" value="InterPro"/>
</dbReference>
<evidence type="ECO:0000313" key="5">
    <source>
        <dbReference type="Proteomes" id="UP000255334"/>
    </source>
</evidence>
<comment type="caution">
    <text evidence="4">The sequence shown here is derived from an EMBL/GenBank/DDBJ whole genome shotgun (WGS) entry which is preliminary data.</text>
</comment>
<keyword evidence="5" id="KW-1185">Reference proteome</keyword>
<gene>
    <name evidence="4" type="ORF">DWU99_10985</name>
</gene>
<feature type="chain" id="PRO_5016487143" evidence="2">
    <location>
        <begin position="33"/>
        <end position="473"/>
    </location>
</feature>
<name>A0A370X746_9GAMM</name>
<evidence type="ECO:0000256" key="1">
    <source>
        <dbReference type="ARBA" id="ARBA00008769"/>
    </source>
</evidence>
<dbReference type="EMBL" id="QRBF01000003">
    <property type="protein sequence ID" value="RDS84259.1"/>
    <property type="molecule type" value="Genomic_DNA"/>
</dbReference>
<organism evidence="4 5">
    <name type="scientific">Dyella psychrodurans</name>
    <dbReference type="NCBI Taxonomy" id="1927960"/>
    <lineage>
        <taxon>Bacteria</taxon>
        <taxon>Pseudomonadati</taxon>
        <taxon>Pseudomonadota</taxon>
        <taxon>Gammaproteobacteria</taxon>
        <taxon>Lysobacterales</taxon>
        <taxon>Rhodanobacteraceae</taxon>
        <taxon>Dyella</taxon>
    </lineage>
</organism>
<dbReference type="RefSeq" id="WP_115478060.1">
    <property type="nucleotide sequence ID" value="NZ_QRBF01000003.1"/>
</dbReference>
<protein>
    <submittedName>
        <fullName evidence="4">Carbohydrate porin</fullName>
    </submittedName>
</protein>
<dbReference type="OrthoDB" id="5755240at2"/>
<dbReference type="InterPro" id="IPR038673">
    <property type="entry name" value="OprB_sf"/>
</dbReference>
<dbReference type="GO" id="GO:0015288">
    <property type="term" value="F:porin activity"/>
    <property type="evidence" value="ECO:0007669"/>
    <property type="project" value="InterPro"/>
</dbReference>
<feature type="signal peptide" evidence="2">
    <location>
        <begin position="1"/>
        <end position="32"/>
    </location>
</feature>
<dbReference type="Gene3D" id="2.40.160.180">
    <property type="entry name" value="Carbohydrate-selective porin OprB"/>
    <property type="match status" value="1"/>
</dbReference>
<comment type="similarity">
    <text evidence="1 2">Belongs to the OprB family.</text>
</comment>
<evidence type="ECO:0000313" key="4">
    <source>
        <dbReference type="EMBL" id="RDS84259.1"/>
    </source>
</evidence>
<dbReference type="AlphaFoldDB" id="A0A370X746"/>
<dbReference type="GO" id="GO:0016020">
    <property type="term" value="C:membrane"/>
    <property type="evidence" value="ECO:0007669"/>
    <property type="project" value="InterPro"/>
</dbReference>
<reference evidence="4 5" key="1">
    <citation type="submission" date="2018-07" db="EMBL/GenBank/DDBJ databases">
        <title>Dyella monticola sp. nov. and Dyella psychrodurans sp. nov. isolated from monsoon evergreen broad-leaved forest soil of Dinghu Mountain, China.</title>
        <authorList>
            <person name="Gao Z."/>
            <person name="Qiu L."/>
        </authorList>
    </citation>
    <scope>NUCLEOTIDE SEQUENCE [LARGE SCALE GENOMIC DNA]</scope>
    <source>
        <strain evidence="4 5">4MSK11</strain>
    </source>
</reference>
<evidence type="ECO:0000256" key="2">
    <source>
        <dbReference type="RuleBase" id="RU363072"/>
    </source>
</evidence>
<dbReference type="Pfam" id="PF04966">
    <property type="entry name" value="OprB"/>
    <property type="match status" value="1"/>
</dbReference>
<feature type="region of interest" description="Disordered" evidence="3">
    <location>
        <begin position="37"/>
        <end position="61"/>
    </location>
</feature>
<accession>A0A370X746</accession>
<sequence length="473" mass="52368">MQTQTQTSIARKHLPACMLWLGALAFGAPAQAQDTLAAADGTRGSPPSPAQGKNAEDTSEERWNIHAQTTYVYQYKEGFNAPYTGPQSLATTPEYSYTWTFTTYMGARLWKGGELYFDPEVVVGQPLSHLYGLASIQNGEIQKNGGTRPRGYYARWFLRQTFDLGGDAIHVEDGPNQLAGNYDSHRFVVTLGKITLTDIFEKNTYANDPRTQFLNWAMITYGAWDYAADARAYTIGGAGEFYWDNWVVRIGRFMEPKEANGTTLDHNIWRYHGDEIEVEHDHKIGDLPGLVRVLGFANRAYAGSYTDAIAAAAGTGEVPNLSNVLKTSSKVGYGISFEQRLSSDVGVFLRASSANDRVEEFAFTEIDNDLSGGVSVNGTRWNRPDDVFGIAFSTAGLNRQHREYLAAGGLGGFLGDGQLAHYGREEVLEAYYNYHLFKGVELSPDGQMIVNPGYNADRRGPVFIYGMRVHLEI</sequence>
<evidence type="ECO:0000256" key="3">
    <source>
        <dbReference type="SAM" id="MobiDB-lite"/>
    </source>
</evidence>
<dbReference type="Proteomes" id="UP000255334">
    <property type="component" value="Unassembled WGS sequence"/>
</dbReference>